<accession>A0A0F7LMZ0</accession>
<protein>
    <submittedName>
        <fullName evidence="2">Tail protein</fullName>
    </submittedName>
</protein>
<dbReference type="PATRIC" id="fig|230089.6.peg.1633"/>
<dbReference type="STRING" id="230089.VY86_07410"/>
<organism evidence="2 3">
    <name type="scientific">Photorhabdus thracensis</name>
    <dbReference type="NCBI Taxonomy" id="230089"/>
    <lineage>
        <taxon>Bacteria</taxon>
        <taxon>Pseudomonadati</taxon>
        <taxon>Pseudomonadota</taxon>
        <taxon>Gammaproteobacteria</taxon>
        <taxon>Enterobacterales</taxon>
        <taxon>Morganellaceae</taxon>
        <taxon>Photorhabdus</taxon>
    </lineage>
</organism>
<dbReference type="AlphaFoldDB" id="A0A0F7LMZ0"/>
<feature type="region of interest" description="Disordered" evidence="1">
    <location>
        <begin position="39"/>
        <end position="60"/>
    </location>
</feature>
<dbReference type="EMBL" id="CP011104">
    <property type="protein sequence ID" value="AKH63186.1"/>
    <property type="molecule type" value="Genomic_DNA"/>
</dbReference>
<dbReference type="InterPro" id="IPR006522">
    <property type="entry name" value="Phage_virion_morphogenesis"/>
</dbReference>
<dbReference type="KEGG" id="ptt:VY86_07410"/>
<dbReference type="Proteomes" id="UP000034866">
    <property type="component" value="Chromosome"/>
</dbReference>
<evidence type="ECO:0000313" key="3">
    <source>
        <dbReference type="Proteomes" id="UP000034866"/>
    </source>
</evidence>
<keyword evidence="3" id="KW-1185">Reference proteome</keyword>
<sequence>MNGDALQPLDTALTALLNQLSPASRKQLARDIARDLRQSQMQRIRSQRNPDGSRFTQRKAQTRTVQHGIKFIWRGEPRTLKNWQIRKGKKGETITGYDAERKGQRTFYKRDIQRFLDVKTDRISTRKSNKKSRMFKKLATARYLRLSASEREAIIFFASKVTAVARVHQFGLKERMRGKNIEAKYPSRRLLGLTQSDIQHIEDQIFSHLIHGCVPVSTQTS</sequence>
<name>A0A0F7LMZ0_9GAMM</name>
<dbReference type="NCBIfam" id="TIGR01635">
    <property type="entry name" value="tail_comp_S"/>
    <property type="match status" value="2"/>
</dbReference>
<dbReference type="Pfam" id="PF05069">
    <property type="entry name" value="Phage_tail_S"/>
    <property type="match status" value="2"/>
</dbReference>
<reference evidence="3" key="2">
    <citation type="submission" date="2015-03" db="EMBL/GenBank/DDBJ databases">
        <title>Genome sequence of Azospirillum thiophilum strain DSM 21654T.</title>
        <authorList>
            <person name="Kwak Y."/>
            <person name="Shin J.-H."/>
        </authorList>
    </citation>
    <scope>NUCLEOTIDE SEQUENCE [LARGE SCALE GENOMIC DNA]</scope>
    <source>
        <strain evidence="3">DSM 15199</strain>
    </source>
</reference>
<proteinExistence type="predicted"/>
<reference evidence="2 3" key="1">
    <citation type="journal article" date="2015" name="J. Biotechnol.">
        <title>Complete genome sequence of Photorhabdus temperata subsp. thracensis 39-8(T), an entomopathogenic bacterium for the improved commercial bioinsecticide.</title>
        <authorList>
            <person name="Kwak Y."/>
            <person name="Shin J.H."/>
        </authorList>
    </citation>
    <scope>NUCLEOTIDE SEQUENCE [LARGE SCALE GENOMIC DNA]</scope>
    <source>
        <strain evidence="2 3">DSM 15199</strain>
    </source>
</reference>
<evidence type="ECO:0000313" key="2">
    <source>
        <dbReference type="EMBL" id="AKH63186.1"/>
    </source>
</evidence>
<dbReference type="OrthoDB" id="6402405at2"/>
<gene>
    <name evidence="2" type="ORF">VY86_07410</name>
</gene>
<dbReference type="RefSeq" id="WP_046974474.1">
    <property type="nucleotide sequence ID" value="NZ_CAWQPG010000325.1"/>
</dbReference>
<evidence type="ECO:0000256" key="1">
    <source>
        <dbReference type="SAM" id="MobiDB-lite"/>
    </source>
</evidence>